<dbReference type="GeneID" id="20661358"/>
<proteinExistence type="predicted"/>
<gene>
    <name evidence="3" type="ORF">PHYSODRAFT_529400</name>
</gene>
<accession>G5AAC1</accession>
<keyword evidence="1" id="KW-0732">Signal</keyword>
<organism evidence="3 4">
    <name type="scientific">Phytophthora sojae (strain P6497)</name>
    <name type="common">Soybean stem and root rot agent</name>
    <name type="synonym">Phytophthora megasperma f. sp. glycines</name>
    <dbReference type="NCBI Taxonomy" id="1094619"/>
    <lineage>
        <taxon>Eukaryota</taxon>
        <taxon>Sar</taxon>
        <taxon>Stramenopiles</taxon>
        <taxon>Oomycota</taxon>
        <taxon>Peronosporomycetes</taxon>
        <taxon>Peronosporales</taxon>
        <taxon>Peronosporaceae</taxon>
        <taxon>Phytophthora</taxon>
    </lineage>
</organism>
<dbReference type="InParanoid" id="G5AAC1"/>
<evidence type="ECO:0000256" key="1">
    <source>
        <dbReference type="SAM" id="SignalP"/>
    </source>
</evidence>
<dbReference type="InterPro" id="IPR036404">
    <property type="entry name" value="Jacalin-like_lectin_dom_sf"/>
</dbReference>
<dbReference type="SUPFAM" id="SSF51101">
    <property type="entry name" value="Mannose-binding lectins"/>
    <property type="match status" value="1"/>
</dbReference>
<dbReference type="KEGG" id="psoj:PHYSODRAFT_529400"/>
<evidence type="ECO:0000259" key="2">
    <source>
        <dbReference type="PROSITE" id="PS51752"/>
    </source>
</evidence>
<evidence type="ECO:0000313" key="4">
    <source>
        <dbReference type="Proteomes" id="UP000002640"/>
    </source>
</evidence>
<name>G5AAC1_PHYSP</name>
<dbReference type="EMBL" id="JH159162">
    <property type="protein sequence ID" value="EGZ07550.1"/>
    <property type="molecule type" value="Genomic_DNA"/>
</dbReference>
<protein>
    <recommendedName>
        <fullName evidence="2">Jacalin-type lectin domain-containing protein</fullName>
    </recommendedName>
</protein>
<dbReference type="Proteomes" id="UP000002640">
    <property type="component" value="Unassembled WGS sequence"/>
</dbReference>
<dbReference type="RefSeq" id="XP_009537116.1">
    <property type="nucleotide sequence ID" value="XM_009538821.1"/>
</dbReference>
<feature type="signal peptide" evidence="1">
    <location>
        <begin position="1"/>
        <end position="25"/>
    </location>
</feature>
<dbReference type="STRING" id="1094619.G5AAC1"/>
<feature type="domain" description="Jacalin-type lectin" evidence="2">
    <location>
        <begin position="31"/>
        <end position="172"/>
    </location>
</feature>
<keyword evidence="4" id="KW-1185">Reference proteome</keyword>
<dbReference type="PROSITE" id="PS51752">
    <property type="entry name" value="JACALIN_LECTIN"/>
    <property type="match status" value="1"/>
</dbReference>
<dbReference type="SMART" id="SM00915">
    <property type="entry name" value="Jacalin"/>
    <property type="match status" value="1"/>
</dbReference>
<dbReference type="InterPro" id="IPR001229">
    <property type="entry name" value="Jacalin-like_lectin_dom"/>
</dbReference>
<dbReference type="SMR" id="G5AAC1"/>
<dbReference type="AlphaFoldDB" id="G5AAC1"/>
<evidence type="ECO:0000313" key="3">
    <source>
        <dbReference type="EMBL" id="EGZ07550.1"/>
    </source>
</evidence>
<dbReference type="Gene3D" id="2.100.10.30">
    <property type="entry name" value="Jacalin-like lectin domain"/>
    <property type="match status" value="1"/>
</dbReference>
<sequence>MKFFSQILATVALLATGTIEGGTAADDHFSGNFGTLYGEPHGKPFDDSSFARAGEIVQSVSIRTGERVNGVGIAVEVPGGKRASQFRGGEGRETQTLIMRPGERVKCIEAHTGKHHGRTRVRYIKITSTTGKEIKCGTMASDKAGAIDGFQLGGFHGSSDVELDQMGAIWVVN</sequence>
<reference evidence="3 4" key="1">
    <citation type="journal article" date="2006" name="Science">
        <title>Phytophthora genome sequences uncover evolutionary origins and mechanisms of pathogenesis.</title>
        <authorList>
            <person name="Tyler B.M."/>
            <person name="Tripathy S."/>
            <person name="Zhang X."/>
            <person name="Dehal P."/>
            <person name="Jiang R.H."/>
            <person name="Aerts A."/>
            <person name="Arredondo F.D."/>
            <person name="Baxter L."/>
            <person name="Bensasson D."/>
            <person name="Beynon J.L."/>
            <person name="Chapman J."/>
            <person name="Damasceno C.M."/>
            <person name="Dorrance A.E."/>
            <person name="Dou D."/>
            <person name="Dickerman A.W."/>
            <person name="Dubchak I.L."/>
            <person name="Garbelotto M."/>
            <person name="Gijzen M."/>
            <person name="Gordon S.G."/>
            <person name="Govers F."/>
            <person name="Grunwald N.J."/>
            <person name="Huang W."/>
            <person name="Ivors K.L."/>
            <person name="Jones R.W."/>
            <person name="Kamoun S."/>
            <person name="Krampis K."/>
            <person name="Lamour K.H."/>
            <person name="Lee M.K."/>
            <person name="McDonald W.H."/>
            <person name="Medina M."/>
            <person name="Meijer H.J."/>
            <person name="Nordberg E.K."/>
            <person name="Maclean D.J."/>
            <person name="Ospina-Giraldo M.D."/>
            <person name="Morris P.F."/>
            <person name="Phuntumart V."/>
            <person name="Putnam N.H."/>
            <person name="Rash S."/>
            <person name="Rose J.K."/>
            <person name="Sakihama Y."/>
            <person name="Salamov A.A."/>
            <person name="Savidor A."/>
            <person name="Scheuring C.F."/>
            <person name="Smith B.M."/>
            <person name="Sobral B.W."/>
            <person name="Terry A."/>
            <person name="Torto-Alalibo T.A."/>
            <person name="Win J."/>
            <person name="Xu Z."/>
            <person name="Zhang H."/>
            <person name="Grigoriev I.V."/>
            <person name="Rokhsar D.S."/>
            <person name="Boore J.L."/>
        </authorList>
    </citation>
    <scope>NUCLEOTIDE SEQUENCE [LARGE SCALE GENOMIC DNA]</scope>
    <source>
        <strain evidence="3 4">P6497</strain>
    </source>
</reference>
<feature type="chain" id="PRO_5003473348" description="Jacalin-type lectin domain-containing protein" evidence="1">
    <location>
        <begin position="26"/>
        <end position="173"/>
    </location>
</feature>
<dbReference type="Pfam" id="PF01419">
    <property type="entry name" value="Jacalin"/>
    <property type="match status" value="1"/>
</dbReference>